<name>A0A7W9S2G4_9HYPH</name>
<protein>
    <submittedName>
        <fullName evidence="1">Uncharacterized protein</fullName>
    </submittedName>
</protein>
<proteinExistence type="predicted"/>
<sequence>MHTRNQPTERGTIYEVEGSIAFVPSELRTGALAKPTETLETALSAAVAAIAANSTVYQPEAVPEANAVAISNLRTAWRAAMSAYRAEARTVAEADARARQPGPQTDAAYESRFVQSLAAMDVPKRIGAVANLSYEQSSALVRHGDLDWLELPERVIADVMERHMLLGYAIRTGAQADYSAKPSFDNPLPVGADTEAAMAAVKPQLAAFRVQADRVQLAAGVLRDVVRLAASATGKTVDATWAEFAA</sequence>
<dbReference type="AlphaFoldDB" id="A0A7W9S2G4"/>
<dbReference type="EMBL" id="JACHEU010000001">
    <property type="protein sequence ID" value="MBB6012670.1"/>
    <property type="molecule type" value="Genomic_DNA"/>
</dbReference>
<reference evidence="1 2" key="1">
    <citation type="submission" date="2020-08" db="EMBL/GenBank/DDBJ databases">
        <title>Genomic Encyclopedia of Type Strains, Phase IV (KMG-IV): sequencing the most valuable type-strain genomes for metagenomic binning, comparative biology and taxonomic classification.</title>
        <authorList>
            <person name="Goeker M."/>
        </authorList>
    </citation>
    <scope>NUCLEOTIDE SEQUENCE [LARGE SCALE GENOMIC DNA]</scope>
    <source>
        <strain evidence="1 2">DSM 11099</strain>
    </source>
</reference>
<dbReference type="Proteomes" id="UP000533306">
    <property type="component" value="Unassembled WGS sequence"/>
</dbReference>
<accession>A0A7W9S2G4</accession>
<keyword evidence="2" id="KW-1185">Reference proteome</keyword>
<comment type="caution">
    <text evidence="1">The sequence shown here is derived from an EMBL/GenBank/DDBJ whole genome shotgun (WGS) entry which is preliminary data.</text>
</comment>
<gene>
    <name evidence="1" type="ORF">HNR59_002015</name>
</gene>
<evidence type="ECO:0000313" key="2">
    <source>
        <dbReference type="Proteomes" id="UP000533306"/>
    </source>
</evidence>
<evidence type="ECO:0000313" key="1">
    <source>
        <dbReference type="EMBL" id="MBB6012670.1"/>
    </source>
</evidence>
<dbReference type="RefSeq" id="WP_183829408.1">
    <property type="nucleotide sequence ID" value="NZ_JACHEU010000001.1"/>
</dbReference>
<organism evidence="1 2">
    <name type="scientific">Aquamicrobium lusatiense</name>
    <dbReference type="NCBI Taxonomy" id="89772"/>
    <lineage>
        <taxon>Bacteria</taxon>
        <taxon>Pseudomonadati</taxon>
        <taxon>Pseudomonadota</taxon>
        <taxon>Alphaproteobacteria</taxon>
        <taxon>Hyphomicrobiales</taxon>
        <taxon>Phyllobacteriaceae</taxon>
        <taxon>Aquamicrobium</taxon>
    </lineage>
</organism>